<evidence type="ECO:0000259" key="7">
    <source>
        <dbReference type="Pfam" id="PF05670"/>
    </source>
</evidence>
<dbReference type="Proteomes" id="UP001370590">
    <property type="component" value="Unassembled WGS sequence"/>
</dbReference>
<evidence type="ECO:0000256" key="5">
    <source>
        <dbReference type="HAMAP-Rule" id="MF_00844"/>
    </source>
</evidence>
<dbReference type="HAMAP" id="MF_00844_B">
    <property type="entry name" value="RqcH_B"/>
    <property type="match status" value="1"/>
</dbReference>
<keyword evidence="3 5" id="KW-0694">RNA-binding</keyword>
<comment type="caution">
    <text evidence="8">The sequence shown here is derived from an EMBL/GenBank/DDBJ whole genome shotgun (WGS) entry which is preliminary data.</text>
</comment>
<comment type="function">
    <text evidence="5">Key component of the ribosome quality control system (RQC), a ribosome-associated complex that mediates the extraction of incompletely synthesized nascent chains from stalled ribosomes and their subsequent degradation. RqcH recruits Ala-charged tRNA, and with RqcP directs the elongation of stalled nascent chains on 50S ribosomal subunits, leading to non-templated C-terminal alanine extensions (Ala tail). The Ala tail promotes nascent chain degradation. May add between 1 and at least 8 Ala residues. Binds to stalled 50S ribosomal subunits.</text>
</comment>
<keyword evidence="4 5" id="KW-0648">Protein biosynthesis</keyword>
<dbReference type="RefSeq" id="WP_339960435.1">
    <property type="nucleotide sequence ID" value="NZ_JAWMWH010000001.1"/>
</dbReference>
<keyword evidence="2 5" id="KW-0699">rRNA-binding</keyword>
<keyword evidence="1 5" id="KW-0820">tRNA-binding</keyword>
<dbReference type="Pfam" id="PF05670">
    <property type="entry name" value="NFACT-R_1"/>
    <property type="match status" value="1"/>
</dbReference>
<dbReference type="PANTHER" id="PTHR15239">
    <property type="entry name" value="NUCLEAR EXPORT MEDIATOR FACTOR NEMF"/>
    <property type="match status" value="1"/>
</dbReference>
<comment type="similarity">
    <text evidence="5">Belongs to the NEMF family.</text>
</comment>
<keyword evidence="9" id="KW-1185">Reference proteome</keyword>
<evidence type="ECO:0000313" key="8">
    <source>
        <dbReference type="EMBL" id="MEJ6400631.1"/>
    </source>
</evidence>
<dbReference type="InterPro" id="IPR051608">
    <property type="entry name" value="RQC_Subunit_NEMF"/>
</dbReference>
<dbReference type="Gene3D" id="3.40.970.40">
    <property type="entry name" value="fibrinogen binding protein from staphylococcus aureus domain like"/>
    <property type="match status" value="1"/>
</dbReference>
<accession>A0ABU8SL82</accession>
<feature type="region of interest" description="Disordered" evidence="6">
    <location>
        <begin position="427"/>
        <end position="447"/>
    </location>
</feature>
<name>A0ABU8SL82_9LACO</name>
<evidence type="ECO:0000256" key="1">
    <source>
        <dbReference type="ARBA" id="ARBA00022555"/>
    </source>
</evidence>
<feature type="compositionally biased region" description="Basic residues" evidence="6">
    <location>
        <begin position="433"/>
        <end position="445"/>
    </location>
</feature>
<protein>
    <recommendedName>
        <fullName evidence="5">Rqc2 homolog RqcH</fullName>
        <shortName evidence="5">RqcH</shortName>
    </recommendedName>
</protein>
<evidence type="ECO:0000313" key="9">
    <source>
        <dbReference type="Proteomes" id="UP001370590"/>
    </source>
</evidence>
<evidence type="ECO:0000256" key="3">
    <source>
        <dbReference type="ARBA" id="ARBA00022884"/>
    </source>
</evidence>
<reference evidence="8 9" key="1">
    <citation type="submission" date="2023-10" db="EMBL/GenBank/DDBJ databases">
        <title>Nicoliella lavandulae sp. nov. isolated from Lavandula angustifolia flowers.</title>
        <authorList>
            <person name="Alcantara C."/>
            <person name="Zuniga M."/>
            <person name="Landete J.M."/>
            <person name="Monedero V."/>
        </authorList>
    </citation>
    <scope>NUCLEOTIDE SEQUENCE [LARGE SCALE GENOMIC DNA]</scope>
    <source>
        <strain evidence="8 9">Es01</strain>
    </source>
</reference>
<dbReference type="InterPro" id="IPR043682">
    <property type="entry name" value="RqcH_bacterial"/>
</dbReference>
<sequence length="571" mass="64893">MSFNGSFTHAMVNELNNELKGGRISKINQPYPNEIIVTIRSNHQNYPVLLSANPSYARVQVTAIPYVNPAVPTNFNMTLRKYLSGSILTQVTQSANDRVMQFHFTARNEIGDLKSIVLIVEIMARHSNIILVDGSDRQIIDSIKRIGPDKSRYRTVLPGSEYINPPKQDLIDPFKFNDAAKLKELTTQYPNQDVLATALRKTFQGLGKDTSLQLALALHQSTNLMDGFQKFFTNFDHPTPTLVDTEKPDFLAFEPVDPTNATKQYASLSQLLDAYYQTKAQKDRVREQGGILIRVTRNELKKNRTKLKKLAKTLDDTKFADDYRIKGEILTTYLNQVQHGAKMVELANFYDDNNPIKIKLAPDKTPSQNAQWYFKQYQKKKNAIQYVSEQMRLTEAEIKYFESILSQIELADPSNLDDIKEELKQGGYLKGQHQNHKKKAARSKISKPEQFKADDGTIILVGKNNLQNDQLTMKTADKRDIWMHVQKIHGSHVIVRSFAPSEETLVQAAMLAAYFSKGRDSANVPVDYVQDRYVKKPNGAKPGFVTYEGQSTLYVTPTKEVVEHLRANLNQ</sequence>
<feature type="domain" description="NFACT RNA-binding" evidence="7">
    <location>
        <begin position="450"/>
        <end position="539"/>
    </location>
</feature>
<evidence type="ECO:0000256" key="6">
    <source>
        <dbReference type="SAM" id="MobiDB-lite"/>
    </source>
</evidence>
<dbReference type="Gene3D" id="2.30.310.10">
    <property type="entry name" value="ibrinogen binding protein from staphylococcus aureus domain"/>
    <property type="match status" value="1"/>
</dbReference>
<dbReference type="EMBL" id="JAWMWH010000001">
    <property type="protein sequence ID" value="MEJ6400631.1"/>
    <property type="molecule type" value="Genomic_DNA"/>
</dbReference>
<proteinExistence type="inferred from homology"/>
<evidence type="ECO:0000256" key="4">
    <source>
        <dbReference type="ARBA" id="ARBA00022917"/>
    </source>
</evidence>
<evidence type="ECO:0000256" key="2">
    <source>
        <dbReference type="ARBA" id="ARBA00022730"/>
    </source>
</evidence>
<organism evidence="8 9">
    <name type="scientific">Nicoliella lavandulae</name>
    <dbReference type="NCBI Taxonomy" id="3082954"/>
    <lineage>
        <taxon>Bacteria</taxon>
        <taxon>Bacillati</taxon>
        <taxon>Bacillota</taxon>
        <taxon>Bacilli</taxon>
        <taxon>Lactobacillales</taxon>
        <taxon>Lactobacillaceae</taxon>
        <taxon>Nicoliella</taxon>
    </lineage>
</organism>
<gene>
    <name evidence="5" type="primary">rqcH</name>
    <name evidence="8" type="ORF">R4146_05595</name>
</gene>
<dbReference type="InterPro" id="IPR008532">
    <property type="entry name" value="NFACT_RNA-bd"/>
</dbReference>
<dbReference type="Pfam" id="PF05833">
    <property type="entry name" value="NFACT_N"/>
    <property type="match status" value="1"/>
</dbReference>
<dbReference type="PANTHER" id="PTHR15239:SF6">
    <property type="entry name" value="RIBOSOME QUALITY CONTROL COMPLEX SUBUNIT NEMF"/>
    <property type="match status" value="1"/>
</dbReference>
<comment type="subunit">
    <text evidence="5">Associates with stalled 50S ribosomal subunits. Binds to RqcP.</text>
</comment>